<name>A0A8S5QJQ9_9CAUD</name>
<accession>A0A8S5QJQ9</accession>
<evidence type="ECO:0000313" key="1">
    <source>
        <dbReference type="EMBL" id="DAE19021.1"/>
    </source>
</evidence>
<sequence>MDGYTNVINTNGTITLVNHNVYDISNVDTITIVAGEGISAGVIQFNANTPKVTLSGFSHIDGNIVEAESNSYWEFSCWNKNIIFKLYEN</sequence>
<organism evidence="1">
    <name type="scientific">Siphoviridae sp. ctiOl67</name>
    <dbReference type="NCBI Taxonomy" id="2825622"/>
    <lineage>
        <taxon>Viruses</taxon>
        <taxon>Duplodnaviria</taxon>
        <taxon>Heunggongvirae</taxon>
        <taxon>Uroviricota</taxon>
        <taxon>Caudoviricetes</taxon>
    </lineage>
</organism>
<protein>
    <submittedName>
        <fullName evidence="1">Uncharacterized protein</fullName>
    </submittedName>
</protein>
<reference evidence="1" key="1">
    <citation type="journal article" date="2021" name="Proc. Natl. Acad. Sci. U.S.A.">
        <title>A Catalog of Tens of Thousands of Viruses from Human Metagenomes Reveals Hidden Associations with Chronic Diseases.</title>
        <authorList>
            <person name="Tisza M.J."/>
            <person name="Buck C.B."/>
        </authorList>
    </citation>
    <scope>NUCLEOTIDE SEQUENCE</scope>
    <source>
        <strain evidence="1">CtiOl67</strain>
    </source>
</reference>
<dbReference type="EMBL" id="BK015666">
    <property type="protein sequence ID" value="DAE19021.1"/>
    <property type="molecule type" value="Genomic_DNA"/>
</dbReference>
<proteinExistence type="predicted"/>